<reference evidence="3" key="1">
    <citation type="submission" date="2022-07" db="EMBL/GenBank/DDBJ databases">
        <title>The genome of Lyophyllum shimeji provides insight into the initial evolution of ectomycorrhizal fungal genome.</title>
        <authorList>
            <person name="Kobayashi Y."/>
            <person name="Shibata T."/>
            <person name="Hirakawa H."/>
            <person name="Shigenobu S."/>
            <person name="Nishiyama T."/>
            <person name="Yamada A."/>
            <person name="Hasebe M."/>
            <person name="Kawaguchi M."/>
        </authorList>
    </citation>
    <scope>NUCLEOTIDE SEQUENCE</scope>
    <source>
        <strain evidence="3">AT787</strain>
    </source>
</reference>
<feature type="compositionally biased region" description="Low complexity" evidence="1">
    <location>
        <begin position="99"/>
        <end position="110"/>
    </location>
</feature>
<evidence type="ECO:0000313" key="3">
    <source>
        <dbReference type="EMBL" id="GLB38403.1"/>
    </source>
</evidence>
<dbReference type="GO" id="GO:0000428">
    <property type="term" value="C:DNA-directed RNA polymerase complex"/>
    <property type="evidence" value="ECO:0007669"/>
    <property type="project" value="UniProtKB-KW"/>
</dbReference>
<feature type="region of interest" description="Disordered" evidence="1">
    <location>
        <begin position="141"/>
        <end position="258"/>
    </location>
</feature>
<protein>
    <submittedName>
        <fullName evidence="3">Dna-directed rna polymerase ii subunit rpb1</fullName>
    </submittedName>
</protein>
<name>A0A9P3PMY5_LYOSH</name>
<dbReference type="OrthoDB" id="3366546at2759"/>
<feature type="domain" description="G-patch" evidence="2">
    <location>
        <begin position="5"/>
        <end position="46"/>
    </location>
</feature>
<dbReference type="EMBL" id="BRPK01000005">
    <property type="protein sequence ID" value="GLB38403.1"/>
    <property type="molecule type" value="Genomic_DNA"/>
</dbReference>
<organism evidence="3 4">
    <name type="scientific">Lyophyllum shimeji</name>
    <name type="common">Hon-shimeji</name>
    <name type="synonym">Tricholoma shimeji</name>
    <dbReference type="NCBI Taxonomy" id="47721"/>
    <lineage>
        <taxon>Eukaryota</taxon>
        <taxon>Fungi</taxon>
        <taxon>Dikarya</taxon>
        <taxon>Basidiomycota</taxon>
        <taxon>Agaricomycotina</taxon>
        <taxon>Agaricomycetes</taxon>
        <taxon>Agaricomycetidae</taxon>
        <taxon>Agaricales</taxon>
        <taxon>Tricholomatineae</taxon>
        <taxon>Lyophyllaceae</taxon>
        <taxon>Lyophyllum</taxon>
    </lineage>
</organism>
<gene>
    <name evidence="3" type="ORF">LshimejAT787_0502680</name>
</gene>
<proteinExistence type="predicted"/>
<dbReference type="PROSITE" id="PS50174">
    <property type="entry name" value="G_PATCH"/>
    <property type="match status" value="1"/>
</dbReference>
<feature type="region of interest" description="Disordered" evidence="1">
    <location>
        <begin position="68"/>
        <end position="121"/>
    </location>
</feature>
<dbReference type="GO" id="GO:0003676">
    <property type="term" value="F:nucleic acid binding"/>
    <property type="evidence" value="ECO:0007669"/>
    <property type="project" value="InterPro"/>
</dbReference>
<keyword evidence="4" id="KW-1185">Reference proteome</keyword>
<feature type="compositionally biased region" description="Basic and acidic residues" evidence="1">
    <location>
        <begin position="176"/>
        <end position="204"/>
    </location>
</feature>
<evidence type="ECO:0000256" key="1">
    <source>
        <dbReference type="SAM" id="MobiDB-lite"/>
    </source>
</evidence>
<sequence length="339" mass="37832">MPLDGHAYLVSQGWAGKGTGLRQGAISRPLAIPQKKDLAGLGKDRDEAFPFWDHLFSAAAKSIQLKVTSDDDEAPDGGSSTTEFKRTATGIFSNRRPLTGVSASTSGTSTPILGDNTPRSSLLSIAKREAAKSSLYARFFRGPVLGPDNDTAPLQAQEVAEVVVGPTAEPSSAINEKGKQKHDGEEAVTSDRKRKRDAEDDAERRQRKKERKERKAQKIKEKEERRESKAQKAKEKEEKKARRRERKAAKEAGQSLTLEEIERRERKKLKRALQDKDQEVCRLENHVSKKERKKSDGAASCTAENVELPNGQAQGYRTHLPDNELEEGVRKKKRKRKED</sequence>
<keyword evidence="3" id="KW-0804">Transcription</keyword>
<feature type="region of interest" description="Disordered" evidence="1">
    <location>
        <begin position="284"/>
        <end position="339"/>
    </location>
</feature>
<dbReference type="InterPro" id="IPR000467">
    <property type="entry name" value="G_patch_dom"/>
</dbReference>
<dbReference type="InterPro" id="IPR050656">
    <property type="entry name" value="PINX1"/>
</dbReference>
<evidence type="ECO:0000313" key="4">
    <source>
        <dbReference type="Proteomes" id="UP001063166"/>
    </source>
</evidence>
<dbReference type="PANTHER" id="PTHR23149:SF32">
    <property type="entry name" value="G-PATCH DOMAIN-CONTAINING PROTEIN"/>
    <property type="match status" value="1"/>
</dbReference>
<feature type="compositionally biased region" description="Basic residues" evidence="1">
    <location>
        <begin position="330"/>
        <end position="339"/>
    </location>
</feature>
<dbReference type="Proteomes" id="UP001063166">
    <property type="component" value="Unassembled WGS sequence"/>
</dbReference>
<feature type="compositionally biased region" description="Basic residues" evidence="1">
    <location>
        <begin position="205"/>
        <end position="215"/>
    </location>
</feature>
<comment type="caution">
    <text evidence="3">The sequence shown here is derived from an EMBL/GenBank/DDBJ whole genome shotgun (WGS) entry which is preliminary data.</text>
</comment>
<feature type="compositionally biased region" description="Basic and acidic residues" evidence="1">
    <location>
        <begin position="216"/>
        <end position="240"/>
    </location>
</feature>
<dbReference type="PANTHER" id="PTHR23149">
    <property type="entry name" value="G PATCH DOMAIN CONTAINING PROTEIN"/>
    <property type="match status" value="1"/>
</dbReference>
<dbReference type="AlphaFoldDB" id="A0A9P3PMY5"/>
<accession>A0A9P3PMY5</accession>
<keyword evidence="3" id="KW-0240">DNA-directed RNA polymerase</keyword>
<evidence type="ECO:0000259" key="2">
    <source>
        <dbReference type="PROSITE" id="PS50174"/>
    </source>
</evidence>
<feature type="compositionally biased region" description="Basic and acidic residues" evidence="1">
    <location>
        <begin position="284"/>
        <end position="296"/>
    </location>
</feature>